<evidence type="ECO:0000256" key="5">
    <source>
        <dbReference type="SAM" id="Phobius"/>
    </source>
</evidence>
<evidence type="ECO:0000313" key="6">
    <source>
        <dbReference type="EMBL" id="ODG93018.1"/>
    </source>
</evidence>
<dbReference type="RefSeq" id="WP_025569123.1">
    <property type="nucleotide sequence ID" value="NZ_MDKC01000003.1"/>
</dbReference>
<dbReference type="Proteomes" id="UP000094580">
    <property type="component" value="Unassembled WGS sequence"/>
</dbReference>
<evidence type="ECO:0008006" key="8">
    <source>
        <dbReference type="Google" id="ProtNLM"/>
    </source>
</evidence>
<proteinExistence type="predicted"/>
<keyword evidence="3 5" id="KW-1133">Transmembrane helix</keyword>
<evidence type="ECO:0000256" key="2">
    <source>
        <dbReference type="ARBA" id="ARBA00022692"/>
    </source>
</evidence>
<dbReference type="Gene3D" id="1.20.1080.10">
    <property type="entry name" value="Glycerol uptake facilitator protein"/>
    <property type="match status" value="1"/>
</dbReference>
<evidence type="ECO:0000256" key="1">
    <source>
        <dbReference type="ARBA" id="ARBA00004141"/>
    </source>
</evidence>
<feature type="transmembrane region" description="Helical" evidence="5">
    <location>
        <begin position="27"/>
        <end position="46"/>
    </location>
</feature>
<dbReference type="InterPro" id="IPR000292">
    <property type="entry name" value="For/NO2_transpt"/>
</dbReference>
<comment type="subcellular location">
    <subcellularLocation>
        <location evidence="1">Membrane</location>
        <topology evidence="1">Multi-pass membrane protein</topology>
    </subcellularLocation>
</comment>
<dbReference type="Pfam" id="PF01226">
    <property type="entry name" value="Form_Nir_trans"/>
    <property type="match status" value="1"/>
</dbReference>
<gene>
    <name evidence="6" type="ORF">BED47_15995</name>
</gene>
<dbReference type="PANTHER" id="PTHR30520">
    <property type="entry name" value="FORMATE TRANSPORTER-RELATED"/>
    <property type="match status" value="1"/>
</dbReference>
<accession>A0ABX3A126</accession>
<keyword evidence="7" id="KW-1185">Reference proteome</keyword>
<dbReference type="PANTHER" id="PTHR30520:SF8">
    <property type="entry name" value="NITRITE TRANSPORTER NIRC"/>
    <property type="match status" value="1"/>
</dbReference>
<feature type="transmembrane region" description="Helical" evidence="5">
    <location>
        <begin position="66"/>
        <end position="92"/>
    </location>
</feature>
<protein>
    <recommendedName>
        <fullName evidence="8">Formate/nitrite transporter</fullName>
    </recommendedName>
</protein>
<sequence>MDNKPFVNVEYFALKKLKIYRDSVLRFLLRAIMASMFIGFGVIVAFKSSNFFHATYTPFAYPMAAITITVAILLIAYGGADLFIGNIFYFAYTAIRGRMNWLEVLNLWLITYIGNILGAGCFSLLIHVTGLYNDPTVKWISFCMHQQANHIIESF</sequence>
<comment type="caution">
    <text evidence="6">The sequence shown here is derived from an EMBL/GenBank/DDBJ whole genome shotgun (WGS) entry which is preliminary data.</text>
</comment>
<evidence type="ECO:0000256" key="3">
    <source>
        <dbReference type="ARBA" id="ARBA00022989"/>
    </source>
</evidence>
<organism evidence="6 7">
    <name type="scientific">Gottfriedia luciferensis</name>
    <dbReference type="NCBI Taxonomy" id="178774"/>
    <lineage>
        <taxon>Bacteria</taxon>
        <taxon>Bacillati</taxon>
        <taxon>Bacillota</taxon>
        <taxon>Bacilli</taxon>
        <taxon>Bacillales</taxon>
        <taxon>Bacillaceae</taxon>
        <taxon>Gottfriedia</taxon>
    </lineage>
</organism>
<dbReference type="EMBL" id="MDKC01000003">
    <property type="protein sequence ID" value="ODG93018.1"/>
    <property type="molecule type" value="Genomic_DNA"/>
</dbReference>
<evidence type="ECO:0000256" key="4">
    <source>
        <dbReference type="ARBA" id="ARBA00023136"/>
    </source>
</evidence>
<reference evidence="6 7" key="1">
    <citation type="submission" date="2016-07" db="EMBL/GenBank/DDBJ databases">
        <authorList>
            <person name="Townsley L."/>
            <person name="Shank E.A."/>
        </authorList>
    </citation>
    <scope>NUCLEOTIDE SEQUENCE [LARGE SCALE GENOMIC DNA]</scope>
    <source>
        <strain evidence="6 7">CH01</strain>
    </source>
</reference>
<name>A0ABX3A126_9BACI</name>
<keyword evidence="4 5" id="KW-0472">Membrane</keyword>
<keyword evidence="2 5" id="KW-0812">Transmembrane</keyword>
<feature type="transmembrane region" description="Helical" evidence="5">
    <location>
        <begin position="104"/>
        <end position="126"/>
    </location>
</feature>
<dbReference type="InterPro" id="IPR023271">
    <property type="entry name" value="Aquaporin-like"/>
</dbReference>
<evidence type="ECO:0000313" key="7">
    <source>
        <dbReference type="Proteomes" id="UP000094580"/>
    </source>
</evidence>